<dbReference type="InterPro" id="IPR002877">
    <property type="entry name" value="RNA_MeTrfase_FtsJ_dom"/>
</dbReference>
<dbReference type="Proteomes" id="UP000256601">
    <property type="component" value="Unassembled WGS sequence"/>
</dbReference>
<evidence type="ECO:0000256" key="6">
    <source>
        <dbReference type="ARBA" id="ARBA00041184"/>
    </source>
</evidence>
<evidence type="ECO:0000256" key="1">
    <source>
        <dbReference type="ARBA" id="ARBA00009258"/>
    </source>
</evidence>
<dbReference type="InterPro" id="IPR029063">
    <property type="entry name" value="SAM-dependent_MTases_sf"/>
</dbReference>
<feature type="domain" description="Ribosomal RNA methyltransferase FtsJ" evidence="7">
    <location>
        <begin position="48"/>
        <end position="223"/>
    </location>
</feature>
<dbReference type="VEuPathDB" id="FungiDB:YALI1_E37895g"/>
<evidence type="ECO:0000313" key="8">
    <source>
        <dbReference type="EMBL" id="RDW24078.1"/>
    </source>
</evidence>
<dbReference type="OMA" id="GDEHNNT"/>
<dbReference type="InterPro" id="IPR050082">
    <property type="entry name" value="RNA_methyltr_RlmE"/>
</dbReference>
<evidence type="ECO:0000256" key="4">
    <source>
        <dbReference type="ARBA" id="ARBA00022679"/>
    </source>
</evidence>
<dbReference type="PANTHER" id="PTHR10920:SF18">
    <property type="entry name" value="RRNA METHYLTRANSFERASE 2, MITOCHONDRIAL"/>
    <property type="match status" value="1"/>
</dbReference>
<proteinExistence type="inferred from homology"/>
<keyword evidence="5" id="KW-0949">S-adenosyl-L-methionine</keyword>
<evidence type="ECO:0000256" key="5">
    <source>
        <dbReference type="ARBA" id="ARBA00022691"/>
    </source>
</evidence>
<dbReference type="GO" id="GO:0005739">
    <property type="term" value="C:mitochondrion"/>
    <property type="evidence" value="ECO:0007669"/>
    <property type="project" value="TreeGrafter"/>
</dbReference>
<keyword evidence="3 8" id="KW-0489">Methyltransferase</keyword>
<dbReference type="EMBL" id="KZ859050">
    <property type="protein sequence ID" value="RDW24078.1"/>
    <property type="molecule type" value="Genomic_DNA"/>
</dbReference>
<accession>A0A371C171</accession>
<evidence type="ECO:0000256" key="3">
    <source>
        <dbReference type="ARBA" id="ARBA00022603"/>
    </source>
</evidence>
<dbReference type="Pfam" id="PF01728">
    <property type="entry name" value="FtsJ"/>
    <property type="match status" value="1"/>
</dbReference>
<name>A0A371C171_YARLL</name>
<keyword evidence="4 8" id="KW-0808">Transferase</keyword>
<dbReference type="SUPFAM" id="SSF53335">
    <property type="entry name" value="S-adenosyl-L-methionine-dependent methyltransferases"/>
    <property type="match status" value="1"/>
</dbReference>
<dbReference type="AlphaFoldDB" id="A0A371C171"/>
<dbReference type="Gene3D" id="3.40.50.150">
    <property type="entry name" value="Vaccinia Virus protein VP39"/>
    <property type="match status" value="1"/>
</dbReference>
<dbReference type="PANTHER" id="PTHR10920">
    <property type="entry name" value="RIBOSOMAL RNA METHYLTRANSFERASE"/>
    <property type="match status" value="1"/>
</dbReference>
<dbReference type="GO" id="GO:0008650">
    <property type="term" value="F:rRNA (uridine-2'-O-)-methyltransferase activity"/>
    <property type="evidence" value="ECO:0007669"/>
    <property type="project" value="TreeGrafter"/>
</dbReference>
<keyword evidence="2" id="KW-0698">rRNA processing</keyword>
<gene>
    <name evidence="8" type="ORF">B0I71DRAFT_134845</name>
</gene>
<evidence type="ECO:0000256" key="2">
    <source>
        <dbReference type="ARBA" id="ARBA00022552"/>
    </source>
</evidence>
<reference evidence="8 9" key="1">
    <citation type="submission" date="2018-07" db="EMBL/GenBank/DDBJ databases">
        <title>Draft Genome Assemblies for Five Robust Yarrowia lipolytica Strains Exhibiting High Lipid Production and Pentose Sugar Utilization and Sugar Alcohol Secretion from Undetoxified Lignocellulosic Biomass Hydrolysates.</title>
        <authorList>
            <consortium name="DOE Joint Genome Institute"/>
            <person name="Walker C."/>
            <person name="Ryu S."/>
            <person name="Na H."/>
            <person name="Zane M."/>
            <person name="LaButti K."/>
            <person name="Lipzen A."/>
            <person name="Haridas S."/>
            <person name="Barry K."/>
            <person name="Grigoriev I.V."/>
            <person name="Quarterman J."/>
            <person name="Slininger P."/>
            <person name="Dien B."/>
            <person name="Trinh C.T."/>
        </authorList>
    </citation>
    <scope>NUCLEOTIDE SEQUENCE [LARGE SCALE GENOMIC DNA]</scope>
    <source>
        <strain evidence="8 9">YB392</strain>
    </source>
</reference>
<organism evidence="8 9">
    <name type="scientific">Yarrowia lipolytica</name>
    <name type="common">Candida lipolytica</name>
    <dbReference type="NCBI Taxonomy" id="4952"/>
    <lineage>
        <taxon>Eukaryota</taxon>
        <taxon>Fungi</taxon>
        <taxon>Dikarya</taxon>
        <taxon>Ascomycota</taxon>
        <taxon>Saccharomycotina</taxon>
        <taxon>Dipodascomycetes</taxon>
        <taxon>Dipodascales</taxon>
        <taxon>Dipodascales incertae sedis</taxon>
        <taxon>Yarrowia</taxon>
    </lineage>
</organism>
<protein>
    <recommendedName>
        <fullName evidence="6">rRNA methyltransferase 2, mitochondrial</fullName>
    </recommendedName>
</protein>
<sequence>MRQKLPFNPLQSLLPRIFVRGKKHDARSRWEMRQMKDKHVAMAKADGFRSRAAYKLQELDSMFRLFKPGMTVVDLGFAPGAWSQVAAQRVRPGGRVIGVDILPCIPPPGVSSIQGNFLSKETQNELKRVLAVSAMGVPKDKDSGGAIGTAPPSYLDTERELGSINSNSNEPQFGDDYPVDIVLSDMCETLPQEHGFFQRTINDPYYRMANVSGIAVRDHAASIVSEGRKRIGCGAASFDVAEGKP</sequence>
<dbReference type="VEuPathDB" id="FungiDB:YALI0_E31933g"/>
<evidence type="ECO:0000259" key="7">
    <source>
        <dbReference type="Pfam" id="PF01728"/>
    </source>
</evidence>
<comment type="similarity">
    <text evidence="1">Belongs to the class I-like SAM-binding methyltransferase superfamily. RNA methyltransferase RlmE family.</text>
</comment>
<evidence type="ECO:0000313" key="9">
    <source>
        <dbReference type="Proteomes" id="UP000256601"/>
    </source>
</evidence>